<accession>A0A6C0EFD0</accession>
<dbReference type="EMBL" id="MN739811">
    <property type="protein sequence ID" value="QHT27130.1"/>
    <property type="molecule type" value="Genomic_DNA"/>
</dbReference>
<protein>
    <submittedName>
        <fullName evidence="1">Uncharacterized protein</fullName>
    </submittedName>
</protein>
<dbReference type="AlphaFoldDB" id="A0A6C0EFD0"/>
<evidence type="ECO:0000313" key="1">
    <source>
        <dbReference type="EMBL" id="QHT27130.1"/>
    </source>
</evidence>
<proteinExistence type="predicted"/>
<reference evidence="1" key="1">
    <citation type="journal article" date="2020" name="Nature">
        <title>Giant virus diversity and host interactions through global metagenomics.</title>
        <authorList>
            <person name="Schulz F."/>
            <person name="Roux S."/>
            <person name="Paez-Espino D."/>
            <person name="Jungbluth S."/>
            <person name="Walsh D.A."/>
            <person name="Denef V.J."/>
            <person name="McMahon K.D."/>
            <person name="Konstantinidis K.T."/>
            <person name="Eloe-Fadrosh E.A."/>
            <person name="Kyrpides N.C."/>
            <person name="Woyke T."/>
        </authorList>
    </citation>
    <scope>NUCLEOTIDE SEQUENCE</scope>
    <source>
        <strain evidence="1">GVMAG-M-3300023179-2</strain>
    </source>
</reference>
<organism evidence="1">
    <name type="scientific">viral metagenome</name>
    <dbReference type="NCBI Taxonomy" id="1070528"/>
    <lineage>
        <taxon>unclassified sequences</taxon>
        <taxon>metagenomes</taxon>
        <taxon>organismal metagenomes</taxon>
    </lineage>
</organism>
<sequence length="116" mass="13304">MDNRYFNYGCPALMQDGRFLTNYVRGRVFDQNIRSLNGIDSVQDYKLFLQKNGDNILNRERAQLNKLYTCDVSGKCVVLGNKPIKYVEYSCGCNLPKLPIGINELENMCGCKSKYN</sequence>
<name>A0A6C0EFD0_9ZZZZ</name>